<evidence type="ECO:0008006" key="4">
    <source>
        <dbReference type="Google" id="ProtNLM"/>
    </source>
</evidence>
<dbReference type="EMBL" id="JBICBM010000002">
    <property type="protein sequence ID" value="MFF9881067.1"/>
    <property type="molecule type" value="Genomic_DNA"/>
</dbReference>
<sequence length="186" mass="18976">MPDDAPLGAASVALIVDGHTLVGRLVCRRLAATGTTLAVTARSARRCALLCRHLHDRYGNRALPYLLVPDSPADPRRLLAEVTGELGGIDAVVDLAYTPGAAHPLGAALRELPAGRRRVVLVARSGAAPEGAGEEPPPAGTHVVTAGPGASARRVAAAVLMLLGPDAAGLHGRRIEVTGGGDDHAR</sequence>
<proteinExistence type="predicted"/>
<comment type="caution">
    <text evidence="2">The sequence shown here is derived from an EMBL/GenBank/DDBJ whole genome shotgun (WGS) entry which is preliminary data.</text>
</comment>
<gene>
    <name evidence="2" type="ORF">ACF1HC_05515</name>
</gene>
<accession>A0ABW6YQE8</accession>
<evidence type="ECO:0000313" key="2">
    <source>
        <dbReference type="EMBL" id="MFF9881067.1"/>
    </source>
</evidence>
<dbReference type="Proteomes" id="UP001603418">
    <property type="component" value="Unassembled WGS sequence"/>
</dbReference>
<dbReference type="InterPro" id="IPR036291">
    <property type="entry name" value="NAD(P)-bd_dom_sf"/>
</dbReference>
<keyword evidence="3" id="KW-1185">Reference proteome</keyword>
<name>A0ABW6YQE8_9ACTN</name>
<evidence type="ECO:0000313" key="3">
    <source>
        <dbReference type="Proteomes" id="UP001603418"/>
    </source>
</evidence>
<dbReference type="RefSeq" id="WP_030791519.1">
    <property type="nucleotide sequence ID" value="NZ_JBFACJ010000035.1"/>
</dbReference>
<evidence type="ECO:0000256" key="1">
    <source>
        <dbReference type="SAM" id="MobiDB-lite"/>
    </source>
</evidence>
<dbReference type="SUPFAM" id="SSF51735">
    <property type="entry name" value="NAD(P)-binding Rossmann-fold domains"/>
    <property type="match status" value="1"/>
</dbReference>
<feature type="region of interest" description="Disordered" evidence="1">
    <location>
        <begin position="127"/>
        <end position="147"/>
    </location>
</feature>
<dbReference type="Gene3D" id="3.40.50.720">
    <property type="entry name" value="NAD(P)-binding Rossmann-like Domain"/>
    <property type="match status" value="1"/>
</dbReference>
<reference evidence="2 3" key="1">
    <citation type="submission" date="2024-10" db="EMBL/GenBank/DDBJ databases">
        <title>The Natural Products Discovery Center: Release of the First 8490 Sequenced Strains for Exploring Actinobacteria Biosynthetic Diversity.</title>
        <authorList>
            <person name="Kalkreuter E."/>
            <person name="Kautsar S.A."/>
            <person name="Yang D."/>
            <person name="Bader C.D."/>
            <person name="Teijaro C.N."/>
            <person name="Fluegel L."/>
            <person name="Davis C.M."/>
            <person name="Simpson J.R."/>
            <person name="Lauterbach L."/>
            <person name="Steele A.D."/>
            <person name="Gui C."/>
            <person name="Meng S."/>
            <person name="Li G."/>
            <person name="Viehrig K."/>
            <person name="Ye F."/>
            <person name="Su P."/>
            <person name="Kiefer A.F."/>
            <person name="Nichols A."/>
            <person name="Cepeda A.J."/>
            <person name="Yan W."/>
            <person name="Fan B."/>
            <person name="Jiang Y."/>
            <person name="Adhikari A."/>
            <person name="Zheng C.-J."/>
            <person name="Schuster L."/>
            <person name="Cowan T.M."/>
            <person name="Smanski M.J."/>
            <person name="Chevrette M.G."/>
            <person name="De Carvalho L.P.S."/>
            <person name="Shen B."/>
        </authorList>
    </citation>
    <scope>NUCLEOTIDE SEQUENCE [LARGE SCALE GENOMIC DNA]</scope>
    <source>
        <strain evidence="2 3">NPDC013366</strain>
    </source>
</reference>
<protein>
    <recommendedName>
        <fullName evidence="4">SDR family NAD(P)-dependent oxidoreductase</fullName>
    </recommendedName>
</protein>
<organism evidence="2 3">
    <name type="scientific">Streptomyces eurythermus</name>
    <dbReference type="NCBI Taxonomy" id="42237"/>
    <lineage>
        <taxon>Bacteria</taxon>
        <taxon>Bacillati</taxon>
        <taxon>Actinomycetota</taxon>
        <taxon>Actinomycetes</taxon>
        <taxon>Kitasatosporales</taxon>
        <taxon>Streptomycetaceae</taxon>
        <taxon>Streptomyces</taxon>
    </lineage>
</organism>